<dbReference type="Proteomes" id="UP000419144">
    <property type="component" value="Unassembled WGS sequence"/>
</dbReference>
<keyword evidence="2" id="KW-1185">Reference proteome</keyword>
<evidence type="ECO:0000313" key="1">
    <source>
        <dbReference type="EMBL" id="GET92803.1"/>
    </source>
</evidence>
<gene>
    <name evidence="1" type="ORF">LtaPh_3528800</name>
</gene>
<organism evidence="1 2">
    <name type="scientific">Leishmania tarentolae</name>
    <name type="common">Sauroleishmania tarentolae</name>
    <dbReference type="NCBI Taxonomy" id="5689"/>
    <lineage>
        <taxon>Eukaryota</taxon>
        <taxon>Discoba</taxon>
        <taxon>Euglenozoa</taxon>
        <taxon>Kinetoplastea</taxon>
        <taxon>Metakinetoplastina</taxon>
        <taxon>Trypanosomatida</taxon>
        <taxon>Trypanosomatidae</taxon>
        <taxon>Leishmaniinae</taxon>
        <taxon>Leishmania</taxon>
        <taxon>lizard Leishmania</taxon>
    </lineage>
</organism>
<sequence>MSFFSCVNPRFGFGRVASRSASCGPTFWRGSRSLRHPALASSPSVLPAFVTVASSFSQERQGQGCRSFAPPVLLLRRLPRHPSHGHWHQRQRSRPSLVLHSAVPSLGQPRPPVSEIAAHCGVQALAAHALPFASARSCGEPASSPSASAFAPASSSLRQRAANTEVNLFWCVVLLREWKGHRASLPNTRSARQQIHCAK</sequence>
<name>A0A640KT67_LEITA</name>
<protein>
    <submittedName>
        <fullName evidence="1">Uncharacterized protein</fullName>
    </submittedName>
</protein>
<reference evidence="1" key="1">
    <citation type="submission" date="2019-11" db="EMBL/GenBank/DDBJ databases">
        <title>Leishmania tarentolae CDS.</title>
        <authorList>
            <person name="Goto Y."/>
            <person name="Yamagishi J."/>
        </authorList>
    </citation>
    <scope>NUCLEOTIDE SEQUENCE [LARGE SCALE GENOMIC DNA]</scope>
    <source>
        <strain evidence="1">Parrot Tar II</strain>
    </source>
</reference>
<proteinExistence type="predicted"/>
<comment type="caution">
    <text evidence="1">The sequence shown here is derived from an EMBL/GenBank/DDBJ whole genome shotgun (WGS) entry which is preliminary data.</text>
</comment>
<dbReference type="VEuPathDB" id="TriTrypDB:LtaPh_3528800"/>
<accession>A0A640KT67</accession>
<dbReference type="AlphaFoldDB" id="A0A640KT67"/>
<dbReference type="EMBL" id="BLBS01000056">
    <property type="protein sequence ID" value="GET92803.1"/>
    <property type="molecule type" value="Genomic_DNA"/>
</dbReference>
<evidence type="ECO:0000313" key="2">
    <source>
        <dbReference type="Proteomes" id="UP000419144"/>
    </source>
</evidence>